<dbReference type="EC" id="3.1.2.-" evidence="1"/>
<proteinExistence type="predicted"/>
<protein>
    <submittedName>
        <fullName evidence="1">Acyl-CoA thioester hydrolase</fullName>
        <ecNumber evidence="1">3.1.2.-</ecNumber>
    </submittedName>
</protein>
<dbReference type="Gene3D" id="3.10.129.10">
    <property type="entry name" value="Hotdog Thioesterase"/>
    <property type="match status" value="2"/>
</dbReference>
<dbReference type="InterPro" id="IPR050563">
    <property type="entry name" value="4-hydroxybenzoyl-CoA_TE"/>
</dbReference>
<dbReference type="PANTHER" id="PTHR31793">
    <property type="entry name" value="4-HYDROXYBENZOYL-COA THIOESTERASE FAMILY MEMBER"/>
    <property type="match status" value="1"/>
</dbReference>
<comment type="caution">
    <text evidence="1">The sequence shown here is derived from an EMBL/GenBank/DDBJ whole genome shotgun (WGS) entry which is preliminary data.</text>
</comment>
<organism evidence="1 2">
    <name type="scientific">Nocardioides ginsengisegetis</name>
    <dbReference type="NCBI Taxonomy" id="661491"/>
    <lineage>
        <taxon>Bacteria</taxon>
        <taxon>Bacillati</taxon>
        <taxon>Actinomycetota</taxon>
        <taxon>Actinomycetes</taxon>
        <taxon>Propionibacteriales</taxon>
        <taxon>Nocardioidaceae</taxon>
        <taxon>Nocardioides</taxon>
    </lineage>
</organism>
<dbReference type="CDD" id="cd00586">
    <property type="entry name" value="4HBT"/>
    <property type="match status" value="1"/>
</dbReference>
<reference evidence="1 2" key="1">
    <citation type="submission" date="2020-07" db="EMBL/GenBank/DDBJ databases">
        <title>Sequencing the genomes of 1000 actinobacteria strains.</title>
        <authorList>
            <person name="Klenk H.-P."/>
        </authorList>
    </citation>
    <scope>NUCLEOTIDE SEQUENCE [LARGE SCALE GENOMIC DNA]</scope>
    <source>
        <strain evidence="1 2">DSM 21349</strain>
    </source>
</reference>
<dbReference type="PANTHER" id="PTHR31793:SF24">
    <property type="entry name" value="LONG-CHAIN ACYL-COA THIOESTERASE FADM"/>
    <property type="match status" value="1"/>
</dbReference>
<dbReference type="InterPro" id="IPR029069">
    <property type="entry name" value="HotDog_dom_sf"/>
</dbReference>
<keyword evidence="1" id="KW-0378">Hydrolase</keyword>
<gene>
    <name evidence="1" type="ORF">FB382_003145</name>
</gene>
<dbReference type="Proteomes" id="UP000580910">
    <property type="component" value="Unassembled WGS sequence"/>
</dbReference>
<name>A0A7W3PAV0_9ACTN</name>
<dbReference type="AlphaFoldDB" id="A0A7W3PAV0"/>
<dbReference type="GO" id="GO:0047617">
    <property type="term" value="F:fatty acyl-CoA hydrolase activity"/>
    <property type="evidence" value="ECO:0007669"/>
    <property type="project" value="TreeGrafter"/>
</dbReference>
<accession>A0A7W3PAV0</accession>
<evidence type="ECO:0000313" key="1">
    <source>
        <dbReference type="EMBL" id="MBA8804854.1"/>
    </source>
</evidence>
<dbReference type="EMBL" id="JACGXA010000001">
    <property type="protein sequence ID" value="MBA8804854.1"/>
    <property type="molecule type" value="Genomic_DNA"/>
</dbReference>
<evidence type="ECO:0000313" key="2">
    <source>
        <dbReference type="Proteomes" id="UP000580910"/>
    </source>
</evidence>
<sequence>MNNVAYAEYLQEAHEALLRRRCEPAGGAAARDELQPAALRYEVTFLAPLMLAARSVEVECRATQGSSGQLTIASELAHSSLDSRMVVARSSALFGTRGRPPTRARDAFGDRHHTALQVRRSDVDGAGRLGDVGCFEYLQEARIQLIAELGIDPTATVVAQKDVDLFGAPALAAEGIDVWSWVSRVGGRSTTIESTVMSGDDELAHGSVTLVFFSPQLQKSVSPSPDVLAALRSRVPSAPA</sequence>
<keyword evidence="2" id="KW-1185">Reference proteome</keyword>
<dbReference type="SUPFAM" id="SSF54637">
    <property type="entry name" value="Thioesterase/thiol ester dehydrase-isomerase"/>
    <property type="match status" value="1"/>
</dbReference>